<dbReference type="EMBL" id="LVLJ01003622">
    <property type="protein sequence ID" value="OAE20376.1"/>
    <property type="molecule type" value="Genomic_DNA"/>
</dbReference>
<comment type="caution">
    <text evidence="2">The sequence shown here is derived from an EMBL/GenBank/DDBJ whole genome shotgun (WGS) entry which is preliminary data.</text>
</comment>
<gene>
    <name evidence="2" type="ORF">AXG93_3932s1000</name>
</gene>
<evidence type="ECO:0000256" key="1">
    <source>
        <dbReference type="SAM" id="MobiDB-lite"/>
    </source>
</evidence>
<feature type="region of interest" description="Disordered" evidence="1">
    <location>
        <begin position="109"/>
        <end position="139"/>
    </location>
</feature>
<feature type="compositionally biased region" description="Polar residues" evidence="1">
    <location>
        <begin position="34"/>
        <end position="50"/>
    </location>
</feature>
<evidence type="ECO:0000313" key="3">
    <source>
        <dbReference type="Proteomes" id="UP000077202"/>
    </source>
</evidence>
<proteinExistence type="predicted"/>
<accession>A0A176VKT3</accession>
<keyword evidence="3" id="KW-1185">Reference proteome</keyword>
<dbReference type="Proteomes" id="UP000077202">
    <property type="component" value="Unassembled WGS sequence"/>
</dbReference>
<dbReference type="AlphaFoldDB" id="A0A176VKT3"/>
<organism evidence="2 3">
    <name type="scientific">Marchantia polymorpha subsp. ruderalis</name>
    <dbReference type="NCBI Taxonomy" id="1480154"/>
    <lineage>
        <taxon>Eukaryota</taxon>
        <taxon>Viridiplantae</taxon>
        <taxon>Streptophyta</taxon>
        <taxon>Embryophyta</taxon>
        <taxon>Marchantiophyta</taxon>
        <taxon>Marchantiopsida</taxon>
        <taxon>Marchantiidae</taxon>
        <taxon>Marchantiales</taxon>
        <taxon>Marchantiaceae</taxon>
        <taxon>Marchantia</taxon>
    </lineage>
</organism>
<evidence type="ECO:0000313" key="2">
    <source>
        <dbReference type="EMBL" id="OAE20376.1"/>
    </source>
</evidence>
<feature type="region of interest" description="Disordered" evidence="1">
    <location>
        <begin position="1"/>
        <end position="74"/>
    </location>
</feature>
<feature type="compositionally biased region" description="Basic residues" evidence="1">
    <location>
        <begin position="126"/>
        <end position="139"/>
    </location>
</feature>
<name>A0A176VKT3_MARPO</name>
<protein>
    <submittedName>
        <fullName evidence="2">Uncharacterized protein</fullName>
    </submittedName>
</protein>
<feature type="compositionally biased region" description="Basic and acidic residues" evidence="1">
    <location>
        <begin position="111"/>
        <end position="125"/>
    </location>
</feature>
<sequence length="286" mass="31993">MPAMERCLPSEQVPFDGSPSGQGPLAQERFTEEPSAQRTSGQTPSAQTLSALKPLKQVAAGKGRDEETRVPSAQVPSVVAVRAGVAGPPGASSPTHLEVLVGHGVEAAGEEAARPARQNRLDSPRQNRRGFLRRQRSLRPKTTCLRRRRKWSRCENRILAKELVHQTQALEKSEAARKADEELLGRMQAQCDELRGYARWEIATQERMTLREMGIRAAALMSGESRSRRRVAKRLESFLSRSRDAIATLEAKVTGMLRRLGLRRIEDEWTGRELVSSRPSHRRHSR</sequence>
<reference evidence="2" key="1">
    <citation type="submission" date="2016-03" db="EMBL/GenBank/DDBJ databases">
        <title>Mechanisms controlling the formation of the plant cell surface in tip-growing cells are functionally conserved among land plants.</title>
        <authorList>
            <person name="Honkanen S."/>
            <person name="Jones V.A."/>
            <person name="Morieri G."/>
            <person name="Champion C."/>
            <person name="Hetherington A.J."/>
            <person name="Kelly S."/>
            <person name="Saint-Marcoux D."/>
            <person name="Proust H."/>
            <person name="Prescott H."/>
            <person name="Dolan L."/>
        </authorList>
    </citation>
    <scope>NUCLEOTIDE SEQUENCE [LARGE SCALE GENOMIC DNA]</scope>
    <source>
        <tissue evidence="2">Whole gametophyte</tissue>
    </source>
</reference>